<dbReference type="SUPFAM" id="SSF48452">
    <property type="entry name" value="TPR-like"/>
    <property type="match status" value="1"/>
</dbReference>
<keyword evidence="10" id="KW-1185">Reference proteome</keyword>
<organism evidence="9 10">
    <name type="scientific">Paragonimus skrjabini miyazakii</name>
    <dbReference type="NCBI Taxonomy" id="59628"/>
    <lineage>
        <taxon>Eukaryota</taxon>
        <taxon>Metazoa</taxon>
        <taxon>Spiralia</taxon>
        <taxon>Lophotrochozoa</taxon>
        <taxon>Platyhelminthes</taxon>
        <taxon>Trematoda</taxon>
        <taxon>Digenea</taxon>
        <taxon>Plagiorchiida</taxon>
        <taxon>Troglotremata</taxon>
        <taxon>Troglotrematidae</taxon>
        <taxon>Paragonimus</taxon>
    </lineage>
</organism>
<evidence type="ECO:0000256" key="3">
    <source>
        <dbReference type="ARBA" id="ARBA00022737"/>
    </source>
</evidence>
<dbReference type="EMBL" id="JTDE01001485">
    <property type="protein sequence ID" value="KAF7258878.1"/>
    <property type="molecule type" value="Genomic_DNA"/>
</dbReference>
<dbReference type="Gene3D" id="1.25.40.10">
    <property type="entry name" value="Tetratricopeptide repeat domain"/>
    <property type="match status" value="1"/>
</dbReference>
<dbReference type="PANTHER" id="PTHR23040">
    <property type="match status" value="1"/>
</dbReference>
<evidence type="ECO:0000256" key="5">
    <source>
        <dbReference type="ARBA" id="ARBA00023212"/>
    </source>
</evidence>
<keyword evidence="5" id="KW-0206">Cytoskeleton</keyword>
<dbReference type="SMART" id="SM00028">
    <property type="entry name" value="TPR"/>
    <property type="match status" value="3"/>
</dbReference>
<proteinExistence type="predicted"/>
<protein>
    <recommendedName>
        <fullName evidence="7">Outer dynein arm-docking complex subunit 4</fullName>
    </recommendedName>
    <alternativeName>
        <fullName evidence="8">Tetratricopeptide repeat protein 25</fullName>
    </alternativeName>
</protein>
<dbReference type="GO" id="GO:0005930">
    <property type="term" value="C:axoneme"/>
    <property type="evidence" value="ECO:0007669"/>
    <property type="project" value="UniProtKB-SubCell"/>
</dbReference>
<evidence type="ECO:0000313" key="9">
    <source>
        <dbReference type="EMBL" id="KAF7258878.1"/>
    </source>
</evidence>
<sequence length="454" mass="52167">MDRRHKVKSKSSLLKHSPDVVQVMEMIKHWKPSVPSVISTKNSPKAKKIPQLFISLHPEEVDVVLSEICERPVQSSVTMAGNRRMHTAEVISETEYKRQLGLVFDEKIYLERLLVSEHKRMKFLLSKSRQYARIAPFTRIWLELLLSGFSDRSEVIKTLSANELSHISGQYGKIVRINYWQRLQDLVENESTQTRVNQHLILREKLGAMTRTLNSIWNMYMRAQYREAAYTAVRVLQKVDTAWSGSKPSSLKWRVEADICYTIGMCLDGLVYMRAQYREAAYTAVRVLQKVDTAWSGSKPSSLKWRVEADICYTIGMCLDGLGRNKAALTFFQMDARIAEHADIILAKKRALDNIGRMYAVLGKYREALVCWSERMKTDVEGEELAWLLYQIALCYTMLDDYKEATRYARNCANVAESAGCLNWALSGHLLQATVFAPYKLLCTGCNLFWSTVR</sequence>
<keyword evidence="3" id="KW-0677">Repeat</keyword>
<keyword evidence="6" id="KW-0966">Cell projection</keyword>
<evidence type="ECO:0000256" key="4">
    <source>
        <dbReference type="ARBA" id="ARBA00022803"/>
    </source>
</evidence>
<dbReference type="AlphaFoldDB" id="A0A8S9Z4W3"/>
<dbReference type="InterPro" id="IPR019734">
    <property type="entry name" value="TPR_rpt"/>
</dbReference>
<comment type="caution">
    <text evidence="9">The sequence shown here is derived from an EMBL/GenBank/DDBJ whole genome shotgun (WGS) entry which is preliminary data.</text>
</comment>
<evidence type="ECO:0000256" key="8">
    <source>
        <dbReference type="ARBA" id="ARBA00034143"/>
    </source>
</evidence>
<dbReference type="OrthoDB" id="10268002at2759"/>
<evidence type="ECO:0000256" key="6">
    <source>
        <dbReference type="ARBA" id="ARBA00023273"/>
    </source>
</evidence>
<dbReference type="PANTHER" id="PTHR23040:SF1">
    <property type="entry name" value="OUTER DYNEIN ARM-DOCKING COMPLEX SUBUNIT 4"/>
    <property type="match status" value="1"/>
</dbReference>
<gene>
    <name evidence="9" type="ORF">EG68_03700</name>
</gene>
<evidence type="ECO:0000256" key="2">
    <source>
        <dbReference type="ARBA" id="ARBA00022490"/>
    </source>
</evidence>
<accession>A0A8S9Z4W3</accession>
<keyword evidence="2" id="KW-0963">Cytoplasm</keyword>
<reference evidence="9" key="1">
    <citation type="submission" date="2019-07" db="EMBL/GenBank/DDBJ databases">
        <title>Annotation for the trematode Paragonimus miyazaki's.</title>
        <authorList>
            <person name="Choi Y.-J."/>
        </authorList>
    </citation>
    <scope>NUCLEOTIDE SEQUENCE</scope>
    <source>
        <strain evidence="9">Japan</strain>
    </source>
</reference>
<evidence type="ECO:0000256" key="1">
    <source>
        <dbReference type="ARBA" id="ARBA00004430"/>
    </source>
</evidence>
<evidence type="ECO:0000256" key="7">
    <source>
        <dbReference type="ARBA" id="ARBA00034139"/>
    </source>
</evidence>
<keyword evidence="4" id="KW-0802">TPR repeat</keyword>
<dbReference type="InterPro" id="IPR011990">
    <property type="entry name" value="TPR-like_helical_dom_sf"/>
</dbReference>
<dbReference type="Proteomes" id="UP000822476">
    <property type="component" value="Unassembled WGS sequence"/>
</dbReference>
<evidence type="ECO:0000313" key="10">
    <source>
        <dbReference type="Proteomes" id="UP000822476"/>
    </source>
</evidence>
<dbReference type="InterPro" id="IPR040111">
    <property type="entry name" value="ODAD4"/>
</dbReference>
<name>A0A8S9Z4W3_9TREM</name>
<comment type="subcellular location">
    <subcellularLocation>
        <location evidence="1">Cytoplasm</location>
        <location evidence="1">Cytoskeleton</location>
        <location evidence="1">Cilium axoneme</location>
    </subcellularLocation>
</comment>